<gene>
    <name evidence="1" type="ORF">EVAR_61673_1</name>
</gene>
<evidence type="ECO:0000313" key="2">
    <source>
        <dbReference type="Proteomes" id="UP000299102"/>
    </source>
</evidence>
<organism evidence="1 2">
    <name type="scientific">Eumeta variegata</name>
    <name type="common">Bagworm moth</name>
    <name type="synonym">Eumeta japonica</name>
    <dbReference type="NCBI Taxonomy" id="151549"/>
    <lineage>
        <taxon>Eukaryota</taxon>
        <taxon>Metazoa</taxon>
        <taxon>Ecdysozoa</taxon>
        <taxon>Arthropoda</taxon>
        <taxon>Hexapoda</taxon>
        <taxon>Insecta</taxon>
        <taxon>Pterygota</taxon>
        <taxon>Neoptera</taxon>
        <taxon>Endopterygota</taxon>
        <taxon>Lepidoptera</taxon>
        <taxon>Glossata</taxon>
        <taxon>Ditrysia</taxon>
        <taxon>Tineoidea</taxon>
        <taxon>Psychidae</taxon>
        <taxon>Oiketicinae</taxon>
        <taxon>Eumeta</taxon>
    </lineage>
</organism>
<sequence length="78" mass="8935">MHEHLLVRDAAPSGLSGYVLDIQRDHDSSSYSHNYSATVLMPCGTVVCIEPLYKRNYLRKYADTQKPRPRPQRRSCGQ</sequence>
<accession>A0A4C1YQ12</accession>
<keyword evidence="2" id="KW-1185">Reference proteome</keyword>
<protein>
    <submittedName>
        <fullName evidence="1">Uncharacterized protein</fullName>
    </submittedName>
</protein>
<dbReference type="EMBL" id="BGZK01001373">
    <property type="protein sequence ID" value="GBP78541.1"/>
    <property type="molecule type" value="Genomic_DNA"/>
</dbReference>
<comment type="caution">
    <text evidence="1">The sequence shown here is derived from an EMBL/GenBank/DDBJ whole genome shotgun (WGS) entry which is preliminary data.</text>
</comment>
<dbReference type="Proteomes" id="UP000299102">
    <property type="component" value="Unassembled WGS sequence"/>
</dbReference>
<name>A0A4C1YQ12_EUMVA</name>
<proteinExistence type="predicted"/>
<dbReference type="AlphaFoldDB" id="A0A4C1YQ12"/>
<reference evidence="1 2" key="1">
    <citation type="journal article" date="2019" name="Commun. Biol.">
        <title>The bagworm genome reveals a unique fibroin gene that provides high tensile strength.</title>
        <authorList>
            <person name="Kono N."/>
            <person name="Nakamura H."/>
            <person name="Ohtoshi R."/>
            <person name="Tomita M."/>
            <person name="Numata K."/>
            <person name="Arakawa K."/>
        </authorList>
    </citation>
    <scope>NUCLEOTIDE SEQUENCE [LARGE SCALE GENOMIC DNA]</scope>
</reference>
<evidence type="ECO:0000313" key="1">
    <source>
        <dbReference type="EMBL" id="GBP78541.1"/>
    </source>
</evidence>